<dbReference type="CDD" id="cd16917">
    <property type="entry name" value="HATPase_UhpB-NarQ-NarX-like"/>
    <property type="match status" value="1"/>
</dbReference>
<dbReference type="Pfam" id="PF07730">
    <property type="entry name" value="HisKA_3"/>
    <property type="match status" value="1"/>
</dbReference>
<organism evidence="12 13">
    <name type="scientific">Leucobacter chromiireducens subsp. solipictus</name>
    <dbReference type="NCBI Taxonomy" id="398235"/>
    <lineage>
        <taxon>Bacteria</taxon>
        <taxon>Bacillati</taxon>
        <taxon>Actinomycetota</taxon>
        <taxon>Actinomycetes</taxon>
        <taxon>Micrococcales</taxon>
        <taxon>Microbacteriaceae</taxon>
        <taxon>Leucobacter</taxon>
    </lineage>
</organism>
<evidence type="ECO:0000259" key="11">
    <source>
        <dbReference type="Pfam" id="PF07730"/>
    </source>
</evidence>
<dbReference type="SUPFAM" id="SSF55874">
    <property type="entry name" value="ATPase domain of HSP90 chaperone/DNA topoisomerase II/histidine kinase"/>
    <property type="match status" value="1"/>
</dbReference>
<sequence>MTRSRRAAIWTWSVFGGVAVTLLAVAASLGATVYQQQVGEALTLALLQSLAVLLVPWLPRWAVGIVAVAAVSGMYAGSATPDAPWPVPVATLLALLVVFGVASVHGRWIISSAAAAGVGLTAVGLTAGAGGELPAGSVISNLIVTVVLSGIAIGVGTLIRSIRTARGALAEARELTELELAKRQIAEERTRIAREMHDVVAHGMSVIQVQAASARYRYPELRPEVADEFDELAATARVALGEMRALLGVLRADDDAEHAPQPSLAELPELAARSRAALEDQLPVALRTRMDPVCQLAVYRVVQESLGNAARHAPGAAASVTLTGHSEPRSGGPGSARVTIRNASPSASAVAAAPAADPSGHGIRGMRERVGALGGSLAAGPTPDGGFQVVALVPIIPDAPGAGHPPAPEEFPA</sequence>
<dbReference type="GO" id="GO:0016301">
    <property type="term" value="F:kinase activity"/>
    <property type="evidence" value="ECO:0007669"/>
    <property type="project" value="UniProtKB-KW"/>
</dbReference>
<dbReference type="EC" id="2.7.13.3" evidence="2"/>
<keyword evidence="6 12" id="KW-0418">Kinase</keyword>
<feature type="transmembrane region" description="Helical" evidence="10">
    <location>
        <begin position="108"/>
        <end position="127"/>
    </location>
</feature>
<keyword evidence="8" id="KW-0902">Two-component regulatory system</keyword>
<keyword evidence="10" id="KW-0812">Transmembrane</keyword>
<gene>
    <name evidence="12" type="ORF">D3230_04610</name>
</gene>
<dbReference type="Gene3D" id="1.20.5.1930">
    <property type="match status" value="1"/>
</dbReference>
<name>A0ABS1SDF4_9MICO</name>
<dbReference type="PANTHER" id="PTHR24421:SF10">
    <property type="entry name" value="NITRATE_NITRITE SENSOR PROTEIN NARQ"/>
    <property type="match status" value="1"/>
</dbReference>
<dbReference type="InterPro" id="IPR011712">
    <property type="entry name" value="Sig_transdc_His_kin_sub3_dim/P"/>
</dbReference>
<proteinExistence type="predicted"/>
<evidence type="ECO:0000256" key="7">
    <source>
        <dbReference type="ARBA" id="ARBA00022840"/>
    </source>
</evidence>
<evidence type="ECO:0000256" key="9">
    <source>
        <dbReference type="SAM" id="MobiDB-lite"/>
    </source>
</evidence>
<feature type="transmembrane region" description="Helical" evidence="10">
    <location>
        <begin position="139"/>
        <end position="159"/>
    </location>
</feature>
<dbReference type="EMBL" id="QYAC01000002">
    <property type="protein sequence ID" value="MBL3678578.1"/>
    <property type="molecule type" value="Genomic_DNA"/>
</dbReference>
<feature type="domain" description="Signal transduction histidine kinase subgroup 3 dimerisation and phosphoacceptor" evidence="11">
    <location>
        <begin position="188"/>
        <end position="254"/>
    </location>
</feature>
<dbReference type="Proteomes" id="UP001645859">
    <property type="component" value="Unassembled WGS sequence"/>
</dbReference>
<evidence type="ECO:0000313" key="13">
    <source>
        <dbReference type="Proteomes" id="UP001645859"/>
    </source>
</evidence>
<feature type="transmembrane region" description="Helical" evidence="10">
    <location>
        <begin position="83"/>
        <end position="101"/>
    </location>
</feature>
<evidence type="ECO:0000256" key="1">
    <source>
        <dbReference type="ARBA" id="ARBA00000085"/>
    </source>
</evidence>
<evidence type="ECO:0000256" key="3">
    <source>
        <dbReference type="ARBA" id="ARBA00022553"/>
    </source>
</evidence>
<evidence type="ECO:0000256" key="4">
    <source>
        <dbReference type="ARBA" id="ARBA00022679"/>
    </source>
</evidence>
<dbReference type="Gene3D" id="3.30.565.10">
    <property type="entry name" value="Histidine kinase-like ATPase, C-terminal domain"/>
    <property type="match status" value="1"/>
</dbReference>
<keyword evidence="4" id="KW-0808">Transferase</keyword>
<dbReference type="RefSeq" id="WP_202343843.1">
    <property type="nucleotide sequence ID" value="NZ_BAAAPI010000008.1"/>
</dbReference>
<accession>A0ABS1SDF4</accession>
<keyword evidence="3" id="KW-0597">Phosphoprotein</keyword>
<keyword evidence="13" id="KW-1185">Reference proteome</keyword>
<dbReference type="InterPro" id="IPR050482">
    <property type="entry name" value="Sensor_HK_TwoCompSys"/>
</dbReference>
<feature type="region of interest" description="Disordered" evidence="9">
    <location>
        <begin position="321"/>
        <end position="365"/>
    </location>
</feature>
<dbReference type="InterPro" id="IPR036890">
    <property type="entry name" value="HATPase_C_sf"/>
</dbReference>
<feature type="transmembrane region" description="Helical" evidence="10">
    <location>
        <begin position="7"/>
        <end position="31"/>
    </location>
</feature>
<protein>
    <recommendedName>
        <fullName evidence="2">histidine kinase</fullName>
        <ecNumber evidence="2">2.7.13.3</ecNumber>
    </recommendedName>
</protein>
<comment type="catalytic activity">
    <reaction evidence="1">
        <text>ATP + protein L-histidine = ADP + protein N-phospho-L-histidine.</text>
        <dbReference type="EC" id="2.7.13.3"/>
    </reaction>
</comment>
<reference evidence="12 13" key="1">
    <citation type="submission" date="2018-09" db="EMBL/GenBank/DDBJ databases">
        <title>Comparative genomics of Leucobacter spp.</title>
        <authorList>
            <person name="Reis A.C."/>
            <person name="Kolvenbach B.A."/>
            <person name="Corvini P.F.X."/>
            <person name="Nunes O.C."/>
        </authorList>
    </citation>
    <scope>NUCLEOTIDE SEQUENCE [LARGE SCALE GENOMIC DNA]</scope>
    <source>
        <strain evidence="12 13">TAN 31504</strain>
    </source>
</reference>
<keyword evidence="10" id="KW-1133">Transmembrane helix</keyword>
<keyword evidence="7" id="KW-0067">ATP-binding</keyword>
<evidence type="ECO:0000256" key="8">
    <source>
        <dbReference type="ARBA" id="ARBA00023012"/>
    </source>
</evidence>
<feature type="compositionally biased region" description="Low complexity" evidence="9">
    <location>
        <begin position="343"/>
        <end position="359"/>
    </location>
</feature>
<feature type="transmembrane region" description="Helical" evidence="10">
    <location>
        <begin position="61"/>
        <end position="77"/>
    </location>
</feature>
<comment type="caution">
    <text evidence="12">The sequence shown here is derived from an EMBL/GenBank/DDBJ whole genome shotgun (WGS) entry which is preliminary data.</text>
</comment>
<dbReference type="PANTHER" id="PTHR24421">
    <property type="entry name" value="NITRATE/NITRITE SENSOR PROTEIN NARX-RELATED"/>
    <property type="match status" value="1"/>
</dbReference>
<keyword evidence="5" id="KW-0547">Nucleotide-binding</keyword>
<evidence type="ECO:0000256" key="6">
    <source>
        <dbReference type="ARBA" id="ARBA00022777"/>
    </source>
</evidence>
<evidence type="ECO:0000256" key="2">
    <source>
        <dbReference type="ARBA" id="ARBA00012438"/>
    </source>
</evidence>
<keyword evidence="10" id="KW-0472">Membrane</keyword>
<evidence type="ECO:0000256" key="5">
    <source>
        <dbReference type="ARBA" id="ARBA00022741"/>
    </source>
</evidence>
<evidence type="ECO:0000256" key="10">
    <source>
        <dbReference type="SAM" id="Phobius"/>
    </source>
</evidence>
<evidence type="ECO:0000313" key="12">
    <source>
        <dbReference type="EMBL" id="MBL3678578.1"/>
    </source>
</evidence>